<dbReference type="Proteomes" id="UP000632849">
    <property type="component" value="Unassembled WGS sequence"/>
</dbReference>
<organism evidence="2 3">
    <name type="scientific">Streptomyces filamentosus</name>
    <name type="common">Streptomyces roseosporus</name>
    <dbReference type="NCBI Taxonomy" id="67294"/>
    <lineage>
        <taxon>Bacteria</taxon>
        <taxon>Bacillati</taxon>
        <taxon>Actinomycetota</taxon>
        <taxon>Actinomycetes</taxon>
        <taxon>Kitasatosporales</taxon>
        <taxon>Streptomycetaceae</taxon>
        <taxon>Streptomyces</taxon>
    </lineage>
</organism>
<evidence type="ECO:0008006" key="4">
    <source>
        <dbReference type="Google" id="ProtNLM"/>
    </source>
</evidence>
<keyword evidence="3" id="KW-1185">Reference proteome</keyword>
<name>A0A919BXT4_STRFL</name>
<evidence type="ECO:0000313" key="3">
    <source>
        <dbReference type="Proteomes" id="UP000632849"/>
    </source>
</evidence>
<reference evidence="2" key="2">
    <citation type="submission" date="2020-09" db="EMBL/GenBank/DDBJ databases">
        <authorList>
            <person name="Sun Q."/>
            <person name="Ohkuma M."/>
        </authorList>
    </citation>
    <scope>NUCLEOTIDE SEQUENCE</scope>
    <source>
        <strain evidence="2">JCM 4122</strain>
    </source>
</reference>
<sequence length="212" mass="23898">MPYDDSGWRNFGRLGANRSPENVRGGQALGAAMEEALSRQIREGGIRSPVTTNRGLNARLNYLDSDAGRQAMTDAGIDVTPRTMKKWFDGTQQPLPANKEKIDTAYWNLRAERFLNNLGAFKQHLNNRGRGTSIEIHPINQDLVDPEGRRQNLMGEQAHRFLPNVRYIWDDAVDAMREGDSEKLEEIWDDVIADLDSDWGAYTYVSYVGLGA</sequence>
<dbReference type="AlphaFoldDB" id="A0A919BXT4"/>
<dbReference type="EMBL" id="BNBE01000003">
    <property type="protein sequence ID" value="GHG22960.1"/>
    <property type="molecule type" value="Genomic_DNA"/>
</dbReference>
<protein>
    <recommendedName>
        <fullName evidence="4">Transcriptional regulator</fullName>
    </recommendedName>
</protein>
<gene>
    <name evidence="2" type="ORF">GCM10017667_68760</name>
</gene>
<accession>A0A919BXT4</accession>
<evidence type="ECO:0000256" key="1">
    <source>
        <dbReference type="SAM" id="MobiDB-lite"/>
    </source>
</evidence>
<reference evidence="2" key="1">
    <citation type="journal article" date="2014" name="Int. J. Syst. Evol. Microbiol.">
        <title>Complete genome sequence of Corynebacterium casei LMG S-19264T (=DSM 44701T), isolated from a smear-ripened cheese.</title>
        <authorList>
            <consortium name="US DOE Joint Genome Institute (JGI-PGF)"/>
            <person name="Walter F."/>
            <person name="Albersmeier A."/>
            <person name="Kalinowski J."/>
            <person name="Ruckert C."/>
        </authorList>
    </citation>
    <scope>NUCLEOTIDE SEQUENCE</scope>
    <source>
        <strain evidence="2">JCM 4122</strain>
    </source>
</reference>
<comment type="caution">
    <text evidence="2">The sequence shown here is derived from an EMBL/GenBank/DDBJ whole genome shotgun (WGS) entry which is preliminary data.</text>
</comment>
<dbReference type="RefSeq" id="WP_190044220.1">
    <property type="nucleotide sequence ID" value="NZ_BNBE01000003.1"/>
</dbReference>
<proteinExistence type="predicted"/>
<feature type="region of interest" description="Disordered" evidence="1">
    <location>
        <begin position="1"/>
        <end position="23"/>
    </location>
</feature>
<evidence type="ECO:0000313" key="2">
    <source>
        <dbReference type="EMBL" id="GHG22960.1"/>
    </source>
</evidence>